<keyword evidence="3" id="KW-1185">Reference proteome</keyword>
<evidence type="ECO:0000313" key="3">
    <source>
        <dbReference type="Proteomes" id="UP000245383"/>
    </source>
</evidence>
<evidence type="ECO:0000256" key="1">
    <source>
        <dbReference type="PROSITE-ProRule" id="PRU00235"/>
    </source>
</evidence>
<dbReference type="InterPro" id="IPR009091">
    <property type="entry name" value="RCC1/BLIP-II"/>
</dbReference>
<dbReference type="Gene3D" id="2.130.10.30">
    <property type="entry name" value="Regulator of chromosome condensation 1/beta-lactamase-inhibitor protein II"/>
    <property type="match status" value="2"/>
</dbReference>
<dbReference type="Pfam" id="PF13540">
    <property type="entry name" value="RCC1_2"/>
    <property type="match status" value="1"/>
</dbReference>
<dbReference type="OrthoDB" id="10256179at2759"/>
<dbReference type="PANTHER" id="PTHR47563:SF1">
    <property type="entry name" value="PROTEIN FMP25, MITOCHONDRIAL"/>
    <property type="match status" value="1"/>
</dbReference>
<accession>A0A2T9YFA7</accession>
<name>A0A2T9YFA7_9FUNG</name>
<dbReference type="GO" id="GO:0005743">
    <property type="term" value="C:mitochondrial inner membrane"/>
    <property type="evidence" value="ECO:0007669"/>
    <property type="project" value="TreeGrafter"/>
</dbReference>
<sequence length="697" mass="77717">MFTSKFRLARPLPKFMHVQPTDSLLVPKNLAAINTCFRGYAKLKQVPPNKAYLNFAKPPNLDYRAKKLFDSKSGSWPETIDDYLKGEYYKKRRPNNTKFYVYSASTAVVGYLAFESFKHHDDIVPDIQNDKSIIIKTKKYVDYFDAHLPENRGPTKYTIPAKKINAQTPSSVEHQVEWTWSHPGLYVWGSNEHGTLDPENVKNEMFFYPKKVDCFGGILIKSASFAQRHAALIDDTGNVYQWGEYVAGKKASHKPKISFSREDAKAVVTSKKKAFVLCGKSDVYKLDPKNLKSSPEKLQFDPPLAEDEEITMISAGLSHISAVTSKGSAYVAPVEHDGNISGQLGKTSQKTISEPGSASIWSFSRIPDIEYAVKSACGDKHTLISTANGEVYAFGSNEFGQLGIGMYGTNTDLIDRPVLVPNEFFKNSPQKNSPDIIDIAVGGNTSYFITHTYSKSPALLSQIEVYAAGYGSSGQLGNKTFNMKQSCPTKIQTISDKIEYDTDTKETRSIGVYDISAGNKHAVVIQDNKVNSDLNQIWDKSKNSPIYGRDVVAWGDNNFGQCLPCDQKRIPEPLHPIPIGEEIDAPQKVKTKVYNEQFSNSNMHNCNLSAALMPLMPVQSRLQAAPSKYVHTFDFVGENKDDQNSFDIQRNKILTLLELPENCFFEDGNKSSENKTVKVEQKFVAGFNSTAAYLTSL</sequence>
<comment type="caution">
    <text evidence="2">The sequence shown here is derived from an EMBL/GenBank/DDBJ whole genome shotgun (WGS) entry which is preliminary data.</text>
</comment>
<gene>
    <name evidence="2" type="ORF">BB561_004592</name>
</gene>
<dbReference type="InterPro" id="IPR000408">
    <property type="entry name" value="Reg_chr_condens"/>
</dbReference>
<dbReference type="AlphaFoldDB" id="A0A2T9YFA7"/>
<protein>
    <submittedName>
        <fullName evidence="2">Uncharacterized protein</fullName>
    </submittedName>
</protein>
<dbReference type="PANTHER" id="PTHR47563">
    <property type="entry name" value="PROTEIN FMP25, MITOCHONDRIAL"/>
    <property type="match status" value="1"/>
</dbReference>
<feature type="repeat" description="RCC1" evidence="1">
    <location>
        <begin position="389"/>
        <end position="452"/>
    </location>
</feature>
<dbReference type="Pfam" id="PF00415">
    <property type="entry name" value="RCC1"/>
    <property type="match status" value="1"/>
</dbReference>
<reference evidence="2 3" key="1">
    <citation type="journal article" date="2018" name="MBio">
        <title>Comparative Genomics Reveals the Core Gene Toolbox for the Fungus-Insect Symbiosis.</title>
        <authorList>
            <person name="Wang Y."/>
            <person name="Stata M."/>
            <person name="Wang W."/>
            <person name="Stajich J.E."/>
            <person name="White M.M."/>
            <person name="Moncalvo J.M."/>
        </authorList>
    </citation>
    <scope>NUCLEOTIDE SEQUENCE [LARGE SCALE GENOMIC DNA]</scope>
    <source>
        <strain evidence="2 3">SWE-8-4</strain>
    </source>
</reference>
<dbReference type="InterPro" id="IPR053245">
    <property type="entry name" value="MitoProcess-Associated"/>
</dbReference>
<organism evidence="2 3">
    <name type="scientific">Smittium simulii</name>
    <dbReference type="NCBI Taxonomy" id="133385"/>
    <lineage>
        <taxon>Eukaryota</taxon>
        <taxon>Fungi</taxon>
        <taxon>Fungi incertae sedis</taxon>
        <taxon>Zoopagomycota</taxon>
        <taxon>Kickxellomycotina</taxon>
        <taxon>Harpellomycetes</taxon>
        <taxon>Harpellales</taxon>
        <taxon>Legeriomycetaceae</taxon>
        <taxon>Smittium</taxon>
    </lineage>
</organism>
<dbReference type="SUPFAM" id="SSF50985">
    <property type="entry name" value="RCC1/BLIP-II"/>
    <property type="match status" value="1"/>
</dbReference>
<dbReference type="STRING" id="133385.A0A2T9YFA7"/>
<feature type="repeat" description="RCC1" evidence="1">
    <location>
        <begin position="463"/>
        <end position="528"/>
    </location>
</feature>
<proteinExistence type="predicted"/>
<dbReference type="EMBL" id="MBFR01000224">
    <property type="protein sequence ID" value="PVU91020.1"/>
    <property type="molecule type" value="Genomic_DNA"/>
</dbReference>
<evidence type="ECO:0000313" key="2">
    <source>
        <dbReference type="EMBL" id="PVU91020.1"/>
    </source>
</evidence>
<dbReference type="GO" id="GO:0034551">
    <property type="term" value="P:mitochondrial respiratory chain complex III assembly"/>
    <property type="evidence" value="ECO:0007669"/>
    <property type="project" value="TreeGrafter"/>
</dbReference>
<dbReference type="Proteomes" id="UP000245383">
    <property type="component" value="Unassembled WGS sequence"/>
</dbReference>
<dbReference type="PROSITE" id="PS50012">
    <property type="entry name" value="RCC1_3"/>
    <property type="match status" value="2"/>
</dbReference>